<sequence>MSVEVETHLRLATELNPADERAHFNLGLWHEEQGNIGPAAESFKAALHLKPNDEEYLEHLEDLGESIDEDDGLELEEMDEEAPSQDVLEEEL</sequence>
<dbReference type="InterPro" id="IPR019734">
    <property type="entry name" value="TPR_rpt"/>
</dbReference>
<keyword evidence="2 3" id="KW-0802">TPR repeat</keyword>
<name>A0A7R9ZZ76_9DINO</name>
<dbReference type="EMBL" id="HBEG01005791">
    <property type="protein sequence ID" value="CAD8347729.1"/>
    <property type="molecule type" value="Transcribed_RNA"/>
</dbReference>
<dbReference type="InterPro" id="IPR013105">
    <property type="entry name" value="TPR_2"/>
</dbReference>
<feature type="region of interest" description="Disordered" evidence="4">
    <location>
        <begin position="64"/>
        <end position="92"/>
    </location>
</feature>
<dbReference type="PROSITE" id="PS50005">
    <property type="entry name" value="TPR"/>
    <property type="match status" value="1"/>
</dbReference>
<protein>
    <recommendedName>
        <fullName evidence="6">Tetratricopeptide repeat protein</fullName>
    </recommendedName>
</protein>
<accession>A0A7R9ZZ76</accession>
<dbReference type="Pfam" id="PF07719">
    <property type="entry name" value="TPR_2"/>
    <property type="match status" value="1"/>
</dbReference>
<feature type="repeat" description="TPR" evidence="3">
    <location>
        <begin position="20"/>
        <end position="53"/>
    </location>
</feature>
<evidence type="ECO:0000256" key="4">
    <source>
        <dbReference type="SAM" id="MobiDB-lite"/>
    </source>
</evidence>
<evidence type="ECO:0000313" key="5">
    <source>
        <dbReference type="EMBL" id="CAD8347729.1"/>
    </source>
</evidence>
<keyword evidence="1" id="KW-0677">Repeat</keyword>
<reference evidence="5" key="1">
    <citation type="submission" date="2021-01" db="EMBL/GenBank/DDBJ databases">
        <authorList>
            <person name="Corre E."/>
            <person name="Pelletier E."/>
            <person name="Niang G."/>
            <person name="Scheremetjew M."/>
            <person name="Finn R."/>
            <person name="Kale V."/>
            <person name="Holt S."/>
            <person name="Cochrane G."/>
            <person name="Meng A."/>
            <person name="Brown T."/>
            <person name="Cohen L."/>
        </authorList>
    </citation>
    <scope>NUCLEOTIDE SEQUENCE</scope>
    <source>
        <strain evidence="5">Pbaha01</strain>
    </source>
</reference>
<dbReference type="SUPFAM" id="SSF48452">
    <property type="entry name" value="TPR-like"/>
    <property type="match status" value="1"/>
</dbReference>
<evidence type="ECO:0000256" key="1">
    <source>
        <dbReference type="ARBA" id="ARBA00022737"/>
    </source>
</evidence>
<gene>
    <name evidence="5" type="ORF">PBAH0796_LOCUS3468</name>
</gene>
<evidence type="ECO:0008006" key="6">
    <source>
        <dbReference type="Google" id="ProtNLM"/>
    </source>
</evidence>
<dbReference type="Gene3D" id="1.25.40.10">
    <property type="entry name" value="Tetratricopeptide repeat domain"/>
    <property type="match status" value="1"/>
</dbReference>
<organism evidence="5">
    <name type="scientific">Pyrodinium bahamense</name>
    <dbReference type="NCBI Taxonomy" id="73915"/>
    <lineage>
        <taxon>Eukaryota</taxon>
        <taxon>Sar</taxon>
        <taxon>Alveolata</taxon>
        <taxon>Dinophyceae</taxon>
        <taxon>Gonyaulacales</taxon>
        <taxon>Pyrocystaceae</taxon>
        <taxon>Pyrodinium</taxon>
    </lineage>
</organism>
<evidence type="ECO:0000256" key="3">
    <source>
        <dbReference type="PROSITE-ProRule" id="PRU00339"/>
    </source>
</evidence>
<dbReference type="AlphaFoldDB" id="A0A7R9ZZ76"/>
<dbReference type="InterPro" id="IPR011990">
    <property type="entry name" value="TPR-like_helical_dom_sf"/>
</dbReference>
<evidence type="ECO:0000256" key="2">
    <source>
        <dbReference type="ARBA" id="ARBA00022803"/>
    </source>
</evidence>
<proteinExistence type="predicted"/>